<keyword evidence="2" id="KW-0378">Hydrolase</keyword>
<dbReference type="EC" id="3.1.2.2" evidence="2"/>
<evidence type="ECO:0000313" key="2">
    <source>
        <dbReference type="EMBL" id="KAK5182166.1"/>
    </source>
</evidence>
<dbReference type="EMBL" id="JAVRRA010019300">
    <property type="protein sequence ID" value="KAK5182166.1"/>
    <property type="molecule type" value="Genomic_DNA"/>
</dbReference>
<dbReference type="CDD" id="cd03444">
    <property type="entry name" value="Thioesterase_II_repeat1"/>
    <property type="match status" value="1"/>
</dbReference>
<dbReference type="Pfam" id="PF20789">
    <property type="entry name" value="4HBT_3C"/>
    <property type="match status" value="1"/>
</dbReference>
<dbReference type="Proteomes" id="UP001357485">
    <property type="component" value="Unassembled WGS sequence"/>
</dbReference>
<dbReference type="Gene3D" id="3.10.129.10">
    <property type="entry name" value="Hotdog Thioesterase"/>
    <property type="match status" value="1"/>
</dbReference>
<evidence type="ECO:0000259" key="1">
    <source>
        <dbReference type="Pfam" id="PF20789"/>
    </source>
</evidence>
<name>A0ABR0LJ38_9PEZI</name>
<evidence type="ECO:0000313" key="3">
    <source>
        <dbReference type="Proteomes" id="UP001357485"/>
    </source>
</evidence>
<comment type="caution">
    <text evidence="2">The sequence shown here is derived from an EMBL/GenBank/DDBJ whole genome shotgun (WGS) entry which is preliminary data.</text>
</comment>
<reference evidence="2 3" key="1">
    <citation type="submission" date="2023-08" db="EMBL/GenBank/DDBJ databases">
        <title>Black Yeasts Isolated from many extreme environments.</title>
        <authorList>
            <person name="Coleine C."/>
            <person name="Stajich J.E."/>
            <person name="Selbmann L."/>
        </authorList>
    </citation>
    <scope>NUCLEOTIDE SEQUENCE [LARGE SCALE GENOMIC DNA]</scope>
    <source>
        <strain evidence="2 3">CCFEE 536</strain>
    </source>
</reference>
<dbReference type="GO" id="GO:0016787">
    <property type="term" value="F:hydrolase activity"/>
    <property type="evidence" value="ECO:0007669"/>
    <property type="project" value="UniProtKB-KW"/>
</dbReference>
<sequence length="84" mass="9471">MTSTAAAAPRPEVGMMVSLDHTIYFHNPRDFRADEWLFTEMESPWAGDGRGLVFQRIFTREGKLVASCVQEGVVRLKQPSDSKL</sequence>
<keyword evidence="3" id="KW-1185">Reference proteome</keyword>
<dbReference type="InterPro" id="IPR003703">
    <property type="entry name" value="Acyl_CoA_thio"/>
</dbReference>
<feature type="domain" description="Acyl-CoA thioesterase-like C-terminal" evidence="1">
    <location>
        <begin position="10"/>
        <end position="74"/>
    </location>
</feature>
<dbReference type="PANTHER" id="PTHR11066:SF34">
    <property type="entry name" value="ACYL-COENZYME A THIOESTERASE 8"/>
    <property type="match status" value="1"/>
</dbReference>
<dbReference type="InterPro" id="IPR049450">
    <property type="entry name" value="ACOT8-like_C"/>
</dbReference>
<dbReference type="SUPFAM" id="SSF54637">
    <property type="entry name" value="Thioesterase/thiol ester dehydrase-isomerase"/>
    <property type="match status" value="1"/>
</dbReference>
<protein>
    <submittedName>
        <fullName evidence="2">Acyl-CoA thioesterase</fullName>
        <ecNumber evidence="2">3.1.2.2</ecNumber>
    </submittedName>
</protein>
<gene>
    <name evidence="2" type="primary">TES1_2</name>
    <name evidence="2" type="ORF">LTR16_010288</name>
</gene>
<dbReference type="PANTHER" id="PTHR11066">
    <property type="entry name" value="ACYL-COA THIOESTERASE"/>
    <property type="match status" value="1"/>
</dbReference>
<organism evidence="2 3">
    <name type="scientific">Cryomyces antarcticus</name>
    <dbReference type="NCBI Taxonomy" id="329879"/>
    <lineage>
        <taxon>Eukaryota</taxon>
        <taxon>Fungi</taxon>
        <taxon>Dikarya</taxon>
        <taxon>Ascomycota</taxon>
        <taxon>Pezizomycotina</taxon>
        <taxon>Dothideomycetes</taxon>
        <taxon>Dothideomycetes incertae sedis</taxon>
        <taxon>Cryomyces</taxon>
    </lineage>
</organism>
<dbReference type="InterPro" id="IPR029069">
    <property type="entry name" value="HotDog_dom_sf"/>
</dbReference>
<accession>A0ABR0LJ38</accession>
<proteinExistence type="predicted"/>